<dbReference type="SUPFAM" id="SSF55874">
    <property type="entry name" value="ATPase domain of HSP90 chaperone/DNA topoisomerase II/histidine kinase"/>
    <property type="match status" value="1"/>
</dbReference>
<dbReference type="RefSeq" id="WP_311344055.1">
    <property type="nucleotide sequence ID" value="NZ_JAVREI010000002.1"/>
</dbReference>
<dbReference type="CDD" id="cd16936">
    <property type="entry name" value="HATPase_RsbW-like"/>
    <property type="match status" value="1"/>
</dbReference>
<keyword evidence="1" id="KW-0723">Serine/threonine-protein kinase</keyword>
<name>A0ABU2K4U2_9ACTN</name>
<dbReference type="InterPro" id="IPR036890">
    <property type="entry name" value="HATPase_C_sf"/>
</dbReference>
<accession>A0ABU2K4U2</accession>
<proteinExistence type="predicted"/>
<dbReference type="GO" id="GO:0005524">
    <property type="term" value="F:ATP binding"/>
    <property type="evidence" value="ECO:0007669"/>
    <property type="project" value="UniProtKB-KW"/>
</dbReference>
<feature type="domain" description="Histidine kinase/HSP90-like ATPase" evidence="2">
    <location>
        <begin position="6"/>
        <end position="120"/>
    </location>
</feature>
<dbReference type="InterPro" id="IPR050267">
    <property type="entry name" value="Anti-sigma-factor_SerPK"/>
</dbReference>
<comment type="caution">
    <text evidence="3">The sequence shown here is derived from an EMBL/GenBank/DDBJ whole genome shotgun (WGS) entry which is preliminary data.</text>
</comment>
<evidence type="ECO:0000313" key="3">
    <source>
        <dbReference type="EMBL" id="MDT0275227.1"/>
    </source>
</evidence>
<keyword evidence="1" id="KW-0808">Transferase</keyword>
<dbReference type="Proteomes" id="UP001183222">
    <property type="component" value="Unassembled WGS sequence"/>
</dbReference>
<keyword evidence="3" id="KW-0547">Nucleotide-binding</keyword>
<gene>
    <name evidence="3" type="ORF">RM425_04875</name>
</gene>
<keyword evidence="4" id="KW-1185">Reference proteome</keyword>
<organism evidence="3 4">
    <name type="scientific">Blastococcus goldschmidtiae</name>
    <dbReference type="NCBI Taxonomy" id="3075546"/>
    <lineage>
        <taxon>Bacteria</taxon>
        <taxon>Bacillati</taxon>
        <taxon>Actinomycetota</taxon>
        <taxon>Actinomycetes</taxon>
        <taxon>Geodermatophilales</taxon>
        <taxon>Geodermatophilaceae</taxon>
        <taxon>Blastococcus</taxon>
    </lineage>
</organism>
<evidence type="ECO:0000313" key="4">
    <source>
        <dbReference type="Proteomes" id="UP001183222"/>
    </source>
</evidence>
<evidence type="ECO:0000259" key="2">
    <source>
        <dbReference type="Pfam" id="PF13581"/>
    </source>
</evidence>
<dbReference type="EMBL" id="JAVREI010000002">
    <property type="protein sequence ID" value="MDT0275227.1"/>
    <property type="molecule type" value="Genomic_DNA"/>
</dbReference>
<dbReference type="PANTHER" id="PTHR35526:SF3">
    <property type="entry name" value="ANTI-SIGMA-F FACTOR RSBW"/>
    <property type="match status" value="1"/>
</dbReference>
<reference evidence="4" key="1">
    <citation type="submission" date="2023-07" db="EMBL/GenBank/DDBJ databases">
        <title>30 novel species of actinomycetes from the DSMZ collection.</title>
        <authorList>
            <person name="Nouioui I."/>
        </authorList>
    </citation>
    <scope>NUCLEOTIDE SEQUENCE [LARGE SCALE GENOMIC DNA]</scope>
    <source>
        <strain evidence="4">DSM 46792</strain>
    </source>
</reference>
<keyword evidence="1" id="KW-0418">Kinase</keyword>
<evidence type="ECO:0000256" key="1">
    <source>
        <dbReference type="ARBA" id="ARBA00022527"/>
    </source>
</evidence>
<dbReference type="Pfam" id="PF13581">
    <property type="entry name" value="HATPase_c_2"/>
    <property type="match status" value="1"/>
</dbReference>
<dbReference type="PANTHER" id="PTHR35526">
    <property type="entry name" value="ANTI-SIGMA-F FACTOR RSBW-RELATED"/>
    <property type="match status" value="1"/>
</dbReference>
<protein>
    <submittedName>
        <fullName evidence="3">ATP-binding protein</fullName>
    </submittedName>
</protein>
<dbReference type="Gene3D" id="3.30.565.10">
    <property type="entry name" value="Histidine kinase-like ATPase, C-terminal domain"/>
    <property type="match status" value="1"/>
</dbReference>
<sequence>MSAQTFSASPDSIPAARRYVGEVLDRVPVDSCQTAALLVSELVTNVVRHTGGHDFVVQVEMFPGEGRLWVGVTDTDTRLPVLRTPSVTAEHGRGIQLVSTLADRWGARRRRSTTEKTVWFELNYAPAASPSPDPTGAQART</sequence>
<dbReference type="InterPro" id="IPR003594">
    <property type="entry name" value="HATPase_dom"/>
</dbReference>
<keyword evidence="3" id="KW-0067">ATP-binding</keyword>